<dbReference type="SUPFAM" id="SSF51735">
    <property type="entry name" value="NAD(P)-binding Rossmann-fold domains"/>
    <property type="match status" value="1"/>
</dbReference>
<dbReference type="Proteomes" id="UP001147782">
    <property type="component" value="Unassembled WGS sequence"/>
</dbReference>
<sequence>MALESGHTLTLFVRNPSKLPAPLRDHDSVAVIEGTLEDEASLEQVSQCDADAFVSFAGPPVGNKGTPLTKGYKSLIPKLISQNIKRILILCTASFHGPEDQVSFKWHLSHWTLKTFSRSQYAEMISVGEFVSSLSSEEGIRWTLFRVALLTNGEEAQVEATHLGSGKDVMWISRASVAGWVLDEVIEDKFVGKMPYISLAECTVIGNIEIPGYPPRETRLAWTVQEHEDFLREQLTHDITPGALIVEPQFWHSEDIDTPPWSIERPIFHGMVDLKIDPRNVSCHRRVEWPTLSPGILSHLTEGPIITRPASEFTPLSESATAVVQQELSRCDLNQGIVTDMTVYDEAGFDNPH</sequence>
<name>A0A9W9RQG6_9EURO</name>
<dbReference type="OrthoDB" id="10254221at2759"/>
<feature type="domain" description="NAD(P)-binding" evidence="2">
    <location>
        <begin position="2"/>
        <end position="184"/>
    </location>
</feature>
<dbReference type="InterPro" id="IPR051606">
    <property type="entry name" value="Polyketide_Oxido-like"/>
</dbReference>
<dbReference type="InterPro" id="IPR016040">
    <property type="entry name" value="NAD(P)-bd_dom"/>
</dbReference>
<dbReference type="GO" id="GO:0004074">
    <property type="term" value="F:biliverdin reductase [NAD(P)H] activity"/>
    <property type="evidence" value="ECO:0007669"/>
    <property type="project" value="TreeGrafter"/>
</dbReference>
<dbReference type="PANTHER" id="PTHR43355">
    <property type="entry name" value="FLAVIN REDUCTASE (NADPH)"/>
    <property type="match status" value="1"/>
</dbReference>
<dbReference type="AlphaFoldDB" id="A0A9W9RQG6"/>
<evidence type="ECO:0000313" key="3">
    <source>
        <dbReference type="EMBL" id="KAJ5364522.1"/>
    </source>
</evidence>
<dbReference type="GeneID" id="81442327"/>
<gene>
    <name evidence="3" type="ORF">N7496_010235</name>
</gene>
<dbReference type="Pfam" id="PF13460">
    <property type="entry name" value="NAD_binding_10"/>
    <property type="match status" value="1"/>
</dbReference>
<dbReference type="GO" id="GO:0042602">
    <property type="term" value="F:riboflavin reductase (NADPH) activity"/>
    <property type="evidence" value="ECO:0007669"/>
    <property type="project" value="TreeGrafter"/>
</dbReference>
<dbReference type="Gene3D" id="3.40.50.720">
    <property type="entry name" value="NAD(P)-binding Rossmann-like Domain"/>
    <property type="match status" value="1"/>
</dbReference>
<evidence type="ECO:0000259" key="2">
    <source>
        <dbReference type="Pfam" id="PF13460"/>
    </source>
</evidence>
<dbReference type="EMBL" id="JAPZBS010000008">
    <property type="protein sequence ID" value="KAJ5364522.1"/>
    <property type="molecule type" value="Genomic_DNA"/>
</dbReference>
<reference evidence="3" key="2">
    <citation type="journal article" date="2023" name="IMA Fungus">
        <title>Comparative genomic study of the Penicillium genus elucidates a diverse pangenome and 15 lateral gene transfer events.</title>
        <authorList>
            <person name="Petersen C."/>
            <person name="Sorensen T."/>
            <person name="Nielsen M.R."/>
            <person name="Sondergaard T.E."/>
            <person name="Sorensen J.L."/>
            <person name="Fitzpatrick D.A."/>
            <person name="Frisvad J.C."/>
            <person name="Nielsen K.L."/>
        </authorList>
    </citation>
    <scope>NUCLEOTIDE SEQUENCE</scope>
    <source>
        <strain evidence="3">IBT 29864</strain>
    </source>
</reference>
<keyword evidence="4" id="KW-1185">Reference proteome</keyword>
<dbReference type="InterPro" id="IPR036291">
    <property type="entry name" value="NAD(P)-bd_dom_sf"/>
</dbReference>
<dbReference type="PANTHER" id="PTHR43355:SF2">
    <property type="entry name" value="FLAVIN REDUCTASE (NADPH)"/>
    <property type="match status" value="1"/>
</dbReference>
<protein>
    <recommendedName>
        <fullName evidence="2">NAD(P)-binding domain-containing protein</fullName>
    </recommendedName>
</protein>
<reference evidence="3" key="1">
    <citation type="submission" date="2022-11" db="EMBL/GenBank/DDBJ databases">
        <authorList>
            <person name="Petersen C."/>
        </authorList>
    </citation>
    <scope>NUCLEOTIDE SEQUENCE</scope>
    <source>
        <strain evidence="3">IBT 29864</strain>
    </source>
</reference>
<organism evidence="3 4">
    <name type="scientific">Penicillium cataractarum</name>
    <dbReference type="NCBI Taxonomy" id="2100454"/>
    <lineage>
        <taxon>Eukaryota</taxon>
        <taxon>Fungi</taxon>
        <taxon>Dikarya</taxon>
        <taxon>Ascomycota</taxon>
        <taxon>Pezizomycotina</taxon>
        <taxon>Eurotiomycetes</taxon>
        <taxon>Eurotiomycetidae</taxon>
        <taxon>Eurotiales</taxon>
        <taxon>Aspergillaceae</taxon>
        <taxon>Penicillium</taxon>
    </lineage>
</organism>
<comment type="similarity">
    <text evidence="1">Belongs to the avfA family.</text>
</comment>
<dbReference type="RefSeq" id="XP_056552148.1">
    <property type="nucleotide sequence ID" value="XM_056703148.1"/>
</dbReference>
<evidence type="ECO:0000313" key="4">
    <source>
        <dbReference type="Proteomes" id="UP001147782"/>
    </source>
</evidence>
<accession>A0A9W9RQG6</accession>
<evidence type="ECO:0000256" key="1">
    <source>
        <dbReference type="ARBA" id="ARBA00038376"/>
    </source>
</evidence>
<proteinExistence type="inferred from homology"/>
<comment type="caution">
    <text evidence="3">The sequence shown here is derived from an EMBL/GenBank/DDBJ whole genome shotgun (WGS) entry which is preliminary data.</text>
</comment>